<dbReference type="AlphaFoldDB" id="A0A2P2PIQ8"/>
<evidence type="ECO:0000313" key="1">
    <source>
        <dbReference type="EMBL" id="MBX54658.1"/>
    </source>
</evidence>
<protein>
    <submittedName>
        <fullName evidence="1">Uncharacterized protein</fullName>
    </submittedName>
</protein>
<name>A0A2P2PIQ8_RHIMU</name>
<organism evidence="1">
    <name type="scientific">Rhizophora mucronata</name>
    <name type="common">Asiatic mangrove</name>
    <dbReference type="NCBI Taxonomy" id="61149"/>
    <lineage>
        <taxon>Eukaryota</taxon>
        <taxon>Viridiplantae</taxon>
        <taxon>Streptophyta</taxon>
        <taxon>Embryophyta</taxon>
        <taxon>Tracheophyta</taxon>
        <taxon>Spermatophyta</taxon>
        <taxon>Magnoliopsida</taxon>
        <taxon>eudicotyledons</taxon>
        <taxon>Gunneridae</taxon>
        <taxon>Pentapetalae</taxon>
        <taxon>rosids</taxon>
        <taxon>fabids</taxon>
        <taxon>Malpighiales</taxon>
        <taxon>Rhizophoraceae</taxon>
        <taxon>Rhizophora</taxon>
    </lineage>
</organism>
<reference evidence="1" key="1">
    <citation type="submission" date="2018-02" db="EMBL/GenBank/DDBJ databases">
        <title>Rhizophora mucronata_Transcriptome.</title>
        <authorList>
            <person name="Meera S.P."/>
            <person name="Sreeshan A."/>
            <person name="Augustine A."/>
        </authorList>
    </citation>
    <scope>NUCLEOTIDE SEQUENCE</scope>
    <source>
        <tissue evidence="1">Leaf</tissue>
    </source>
</reference>
<sequence length="25" mass="2816">MSTRTVEPKIVKLCKVEKVKGDVNN</sequence>
<accession>A0A2P2PIQ8</accession>
<dbReference type="EMBL" id="GGEC01074174">
    <property type="protein sequence ID" value="MBX54658.1"/>
    <property type="molecule type" value="Transcribed_RNA"/>
</dbReference>
<proteinExistence type="predicted"/>